<dbReference type="InterPro" id="IPR050090">
    <property type="entry name" value="Tyrosine_recombinase_XerCD"/>
</dbReference>
<dbReference type="PROSITE" id="PS51900">
    <property type="entry name" value="CB"/>
    <property type="match status" value="1"/>
</dbReference>
<dbReference type="PANTHER" id="PTHR30349:SF41">
    <property type="entry name" value="INTEGRASE_RECOMBINASE PROTEIN MJ0367-RELATED"/>
    <property type="match status" value="1"/>
</dbReference>
<dbReference type="Gene3D" id="1.10.443.10">
    <property type="entry name" value="Intergrase catalytic core"/>
    <property type="match status" value="1"/>
</dbReference>
<dbReference type="PROSITE" id="PS51898">
    <property type="entry name" value="TYR_RECOMBINASE"/>
    <property type="match status" value="1"/>
</dbReference>
<comment type="caution">
    <text evidence="7">The sequence shown here is derived from an EMBL/GenBank/DDBJ whole genome shotgun (WGS) entry which is preliminary data.</text>
</comment>
<dbReference type="InterPro" id="IPR013762">
    <property type="entry name" value="Integrase-like_cat_sf"/>
</dbReference>
<dbReference type="InterPro" id="IPR025269">
    <property type="entry name" value="SAM-like_dom"/>
</dbReference>
<dbReference type="RefSeq" id="WP_095218480.1">
    <property type="nucleotide sequence ID" value="NZ_NPBJ01000013.1"/>
</dbReference>
<dbReference type="Pfam" id="PF00589">
    <property type="entry name" value="Phage_integrase"/>
    <property type="match status" value="1"/>
</dbReference>
<feature type="domain" description="Core-binding (CB)" evidence="6">
    <location>
        <begin position="26"/>
        <end position="129"/>
    </location>
</feature>
<dbReference type="Gene3D" id="1.10.150.130">
    <property type="match status" value="1"/>
</dbReference>
<evidence type="ECO:0000256" key="4">
    <source>
        <dbReference type="PROSITE-ProRule" id="PRU01248"/>
    </source>
</evidence>
<evidence type="ECO:0000313" key="7">
    <source>
        <dbReference type="EMBL" id="PAE00567.1"/>
    </source>
</evidence>
<gene>
    <name evidence="7" type="ORF">CHH48_07305</name>
</gene>
<keyword evidence="8" id="KW-1185">Reference proteome</keyword>
<reference evidence="7 8" key="1">
    <citation type="submission" date="2017-07" db="EMBL/GenBank/DDBJ databases">
        <title>Isolation and whole genome analysis of endospore-forming bacteria from heroin.</title>
        <authorList>
            <person name="Kalinowski J."/>
            <person name="Ahrens B."/>
            <person name="Al-Dilaimi A."/>
            <person name="Winkler A."/>
            <person name="Wibberg D."/>
            <person name="Schleenbecker U."/>
            <person name="Ruckert C."/>
            <person name="Wolfel R."/>
            <person name="Grass G."/>
        </authorList>
    </citation>
    <scope>NUCLEOTIDE SEQUENCE [LARGE SCALE GENOMIC DNA]</scope>
    <source>
        <strain evidence="7 8">7517-1</strain>
    </source>
</reference>
<keyword evidence="2 4" id="KW-0238">DNA-binding</keyword>
<accession>A0ABX4H0A4</accession>
<sequence>MVRKRNRGNARKGISPKQIRTNYVTQTLDEYFDLFYDIKTAEGKASSTLEQYRNNYKFFKRFLDMRYPYISISEIDRKVCRDYIRYMREEAVRWENHKFLPKSSQTVGLSIETVNTRLKTLRVFFGCLVDEKGINENPMEGVKNLRKEESNISVLNEDELRRLLMAPNQISFPEFRDYVLMYLLVDSMMRIGEAQRLQIQDFDLYSNAVTIPAAIAKSRRARTIMLQVRTIKLIKELYAENKTDFDTNHIFLTNYGEPMERNHFRKRLIAYAKKAGITKKVHPHILRHTAATMFLEDGGDIRHLQMILGHSDMRMVQRYTHPSEKSVARQQSAHSAINKVIGKLNKPRKRKRNIDSDF</sequence>
<dbReference type="InterPro" id="IPR011010">
    <property type="entry name" value="DNA_brk_join_enz"/>
</dbReference>
<protein>
    <recommendedName>
        <fullName evidence="9">Integrase</fullName>
    </recommendedName>
</protein>
<name>A0ABX4H0A4_9BACI</name>
<evidence type="ECO:0000313" key="8">
    <source>
        <dbReference type="Proteomes" id="UP000216852"/>
    </source>
</evidence>
<dbReference type="PANTHER" id="PTHR30349">
    <property type="entry name" value="PHAGE INTEGRASE-RELATED"/>
    <property type="match status" value="1"/>
</dbReference>
<evidence type="ECO:0000256" key="1">
    <source>
        <dbReference type="ARBA" id="ARBA00008857"/>
    </source>
</evidence>
<feature type="domain" description="Tyr recombinase" evidence="5">
    <location>
        <begin position="150"/>
        <end position="335"/>
    </location>
</feature>
<dbReference type="SUPFAM" id="SSF56349">
    <property type="entry name" value="DNA breaking-rejoining enzymes"/>
    <property type="match status" value="1"/>
</dbReference>
<evidence type="ECO:0000259" key="5">
    <source>
        <dbReference type="PROSITE" id="PS51898"/>
    </source>
</evidence>
<comment type="similarity">
    <text evidence="1">Belongs to the 'phage' integrase family.</text>
</comment>
<dbReference type="InterPro" id="IPR002104">
    <property type="entry name" value="Integrase_catalytic"/>
</dbReference>
<dbReference type="InterPro" id="IPR010998">
    <property type="entry name" value="Integrase_recombinase_N"/>
</dbReference>
<evidence type="ECO:0000259" key="6">
    <source>
        <dbReference type="PROSITE" id="PS51900"/>
    </source>
</evidence>
<proteinExistence type="inferred from homology"/>
<evidence type="ECO:0000256" key="2">
    <source>
        <dbReference type="ARBA" id="ARBA00023125"/>
    </source>
</evidence>
<dbReference type="Proteomes" id="UP000216852">
    <property type="component" value="Unassembled WGS sequence"/>
</dbReference>
<dbReference type="InterPro" id="IPR044068">
    <property type="entry name" value="CB"/>
</dbReference>
<organism evidence="7 8">
    <name type="scientific">Terribacillus saccharophilus</name>
    <dbReference type="NCBI Taxonomy" id="361277"/>
    <lineage>
        <taxon>Bacteria</taxon>
        <taxon>Bacillati</taxon>
        <taxon>Bacillota</taxon>
        <taxon>Bacilli</taxon>
        <taxon>Bacillales</taxon>
        <taxon>Bacillaceae</taxon>
        <taxon>Terribacillus</taxon>
    </lineage>
</organism>
<evidence type="ECO:0008006" key="9">
    <source>
        <dbReference type="Google" id="ProtNLM"/>
    </source>
</evidence>
<evidence type="ECO:0000256" key="3">
    <source>
        <dbReference type="ARBA" id="ARBA00023172"/>
    </source>
</evidence>
<keyword evidence="3" id="KW-0233">DNA recombination</keyword>
<dbReference type="Pfam" id="PF13102">
    <property type="entry name" value="Phage_int_SAM_5"/>
    <property type="match status" value="1"/>
</dbReference>
<dbReference type="EMBL" id="NPBJ01000013">
    <property type="protein sequence ID" value="PAE00567.1"/>
    <property type="molecule type" value="Genomic_DNA"/>
</dbReference>